<dbReference type="OrthoDB" id="114075at2759"/>
<keyword evidence="2" id="KW-1185">Reference proteome</keyword>
<name>A0A9W6U0X6_9STRA</name>
<dbReference type="PANTHER" id="PTHR35606:SF4">
    <property type="entry name" value="CELLULOSE-BINDING FAMILY II PROTEIN"/>
    <property type="match status" value="1"/>
</dbReference>
<sequence>MTSASWATPTSTSARNWSDDSLGKIYEGDLDGDGVPQCSHSYYHFYDNGPGAWSDTSSCPAEPFDLSLWPHQGLEGGFGYDWGQEVNMENMLASLHNEELTIIAHEIGHGFGLPDCYEASDLPGNDFPACIMDAGRSMTVTEGDDWMLRRVLEHLKSRYEF</sequence>
<dbReference type="SUPFAM" id="SSF55486">
    <property type="entry name" value="Metalloproteases ('zincins'), catalytic domain"/>
    <property type="match status" value="1"/>
</dbReference>
<proteinExistence type="predicted"/>
<comment type="caution">
    <text evidence="1">The sequence shown here is derived from an EMBL/GenBank/DDBJ whole genome shotgun (WGS) entry which is preliminary data.</text>
</comment>
<dbReference type="AlphaFoldDB" id="A0A9W6U0X6"/>
<dbReference type="EMBL" id="BSXW01000489">
    <property type="protein sequence ID" value="GMF23804.1"/>
    <property type="molecule type" value="Genomic_DNA"/>
</dbReference>
<accession>A0A9W6U0X6</accession>
<reference evidence="1" key="1">
    <citation type="submission" date="2023-04" db="EMBL/GenBank/DDBJ databases">
        <title>Phytophthora lilii NBRC 32176.</title>
        <authorList>
            <person name="Ichikawa N."/>
            <person name="Sato H."/>
            <person name="Tonouchi N."/>
        </authorList>
    </citation>
    <scope>NUCLEOTIDE SEQUENCE</scope>
    <source>
        <strain evidence="1">NBRC 32176</strain>
    </source>
</reference>
<dbReference type="PANTHER" id="PTHR35606">
    <property type="entry name" value="CELLULOSE-BINDING FAMILY II PROTEIN"/>
    <property type="match status" value="1"/>
</dbReference>
<evidence type="ECO:0000313" key="1">
    <source>
        <dbReference type="EMBL" id="GMF23804.1"/>
    </source>
</evidence>
<organism evidence="1 2">
    <name type="scientific">Phytophthora lilii</name>
    <dbReference type="NCBI Taxonomy" id="2077276"/>
    <lineage>
        <taxon>Eukaryota</taxon>
        <taxon>Sar</taxon>
        <taxon>Stramenopiles</taxon>
        <taxon>Oomycota</taxon>
        <taxon>Peronosporomycetes</taxon>
        <taxon>Peronosporales</taxon>
        <taxon>Peronosporaceae</taxon>
        <taxon>Phytophthora</taxon>
    </lineage>
</organism>
<evidence type="ECO:0000313" key="2">
    <source>
        <dbReference type="Proteomes" id="UP001165083"/>
    </source>
</evidence>
<protein>
    <submittedName>
        <fullName evidence="1">Unnamed protein product</fullName>
    </submittedName>
</protein>
<gene>
    <name evidence="1" type="ORF">Plil01_000966200</name>
</gene>
<dbReference type="Proteomes" id="UP001165083">
    <property type="component" value="Unassembled WGS sequence"/>
</dbReference>